<dbReference type="VEuPathDB" id="TriTrypDB:LPMP_141470"/>
<dbReference type="eggNOG" id="ENOG502RXDX">
    <property type="taxonomic scope" value="Eukaryota"/>
</dbReference>
<organism evidence="1 2">
    <name type="scientific">Leishmania panamensis</name>
    <dbReference type="NCBI Taxonomy" id="5679"/>
    <lineage>
        <taxon>Eukaryota</taxon>
        <taxon>Discoba</taxon>
        <taxon>Euglenozoa</taxon>
        <taxon>Kinetoplastea</taxon>
        <taxon>Metakinetoplastina</taxon>
        <taxon>Trypanosomatida</taxon>
        <taxon>Trypanosomatidae</taxon>
        <taxon>Leishmaniinae</taxon>
        <taxon>Leishmania</taxon>
        <taxon>Leishmania guyanensis species complex</taxon>
    </lineage>
</organism>
<dbReference type="GeneID" id="22573414"/>
<keyword evidence="2" id="KW-1185">Reference proteome</keyword>
<reference evidence="1 2" key="1">
    <citation type="journal article" date="2015" name="Sci. Rep.">
        <title>The genome of Leishmania panamensis: insights into genomics of the L. (Viannia) subgenus.</title>
        <authorList>
            <person name="Llanes A."/>
            <person name="Restrepo C.M."/>
            <person name="Vecchio G.D."/>
            <person name="Anguizola F.J."/>
            <person name="Lleonart R."/>
        </authorList>
    </citation>
    <scope>NUCLEOTIDE SEQUENCE [LARGE SCALE GENOMIC DNA]</scope>
    <source>
        <strain evidence="1 2">MHOM/PA/94/PSC-1</strain>
    </source>
</reference>
<proteinExistence type="predicted"/>
<dbReference type="EMBL" id="CP009383">
    <property type="protein sequence ID" value="AIN96723.1"/>
    <property type="molecule type" value="Genomic_DNA"/>
</dbReference>
<sequence length="484" mass="56783">MFSKGYSVLHRPYQHVAFAKRSTAGGVNLNKGALTKQERGDSFTEPEVYRSKANVTAMLKTRRKERRLILEERQRTLMENLNLDARTVEALHAGSRLPQTPSEMQAVRSSDDAIAEVRHNSEDYSTTMRNLMRREVDRRDHMVDKFGQPPTSREFYQLFRRLRAADSDEEVVERHHKRLVEEHGVYPSSRIDSFMLDDDSYFPDWVHALPYSIRDRVKFGSLGLTEEDEALRVRLARLPRDARLREWKRLKAAKEYRAANEETLTLAELRDIRQGKRRFHWLQRKRQKRASALRRMAMRKPDEYELWPSSVTDFSQRIAFIAQHVENGLQTGGEWPLNEDALTKAKIKRRQNEAERTFLMSLSEKRMMTGAARGSMHGGMSELLDSLEQPEKRYKKLSRKTYANRVNAIVHGDQDEHGRKYRRLHKLATRRQHQYDSLAEMALEKEVRKEPLVNVSGLNHTDDEHWTRHEKSWVDGMPSTRYGS</sequence>
<dbReference type="KEGG" id="lpan:LPMP_141470"/>
<dbReference type="AlphaFoldDB" id="A0A088RLE3"/>
<dbReference type="OrthoDB" id="270128at2759"/>
<evidence type="ECO:0000313" key="2">
    <source>
        <dbReference type="Proteomes" id="UP000063063"/>
    </source>
</evidence>
<protein>
    <submittedName>
        <fullName evidence="1">Uncharacterized protein</fullName>
    </submittedName>
</protein>
<name>A0A088RLE3_LEIPA</name>
<gene>
    <name evidence="1" type="ORF">LPMP_141470</name>
</gene>
<accession>A0A088RLE3</accession>
<dbReference type="VEuPathDB" id="TriTrypDB:LPAL13_140020700"/>
<evidence type="ECO:0000313" key="1">
    <source>
        <dbReference type="EMBL" id="AIN96723.1"/>
    </source>
</evidence>
<dbReference type="Proteomes" id="UP000063063">
    <property type="component" value="Chromosome 14"/>
</dbReference>
<dbReference type="RefSeq" id="XP_010697376.1">
    <property type="nucleotide sequence ID" value="XM_010699074.1"/>
</dbReference>
<dbReference type="CDD" id="cd22990">
    <property type="entry name" value="mt-LAF21-like"/>
    <property type="match status" value="1"/>
</dbReference>